<dbReference type="GO" id="GO:0000166">
    <property type="term" value="F:nucleotide binding"/>
    <property type="evidence" value="ECO:0007669"/>
    <property type="project" value="InterPro"/>
</dbReference>
<dbReference type="InterPro" id="IPR012676">
    <property type="entry name" value="TGS-like"/>
</dbReference>
<evidence type="ECO:0000256" key="2">
    <source>
        <dbReference type="SAM" id="MobiDB-lite"/>
    </source>
</evidence>
<organism evidence="4 5">
    <name type="scientific">Varroa destructor</name>
    <name type="common">Honeybee mite</name>
    <dbReference type="NCBI Taxonomy" id="109461"/>
    <lineage>
        <taxon>Eukaryota</taxon>
        <taxon>Metazoa</taxon>
        <taxon>Ecdysozoa</taxon>
        <taxon>Arthropoda</taxon>
        <taxon>Chelicerata</taxon>
        <taxon>Arachnida</taxon>
        <taxon>Acari</taxon>
        <taxon>Parasitiformes</taxon>
        <taxon>Mesostigmata</taxon>
        <taxon>Gamasina</taxon>
        <taxon>Dermanyssoidea</taxon>
        <taxon>Varroidae</taxon>
        <taxon>Varroa</taxon>
    </lineage>
</organism>
<accession>A0A7M7KYP0</accession>
<keyword evidence="5" id="KW-1185">Reference proteome</keyword>
<dbReference type="InterPro" id="IPR004095">
    <property type="entry name" value="TGS"/>
</dbReference>
<dbReference type="Gene3D" id="3.30.980.10">
    <property type="entry name" value="Threonyl-trna Synthetase, Chain A, domain 2"/>
    <property type="match status" value="1"/>
</dbReference>
<name>A0A7M7KYP0_VARDE</name>
<evidence type="ECO:0000313" key="4">
    <source>
        <dbReference type="EnsemblMetazoa" id="XP_022671489"/>
    </source>
</evidence>
<dbReference type="OrthoDB" id="5870821at2759"/>
<dbReference type="GO" id="GO:0004829">
    <property type="term" value="F:threonine-tRNA ligase activity"/>
    <property type="evidence" value="ECO:0007669"/>
    <property type="project" value="TreeGrafter"/>
</dbReference>
<dbReference type="InterPro" id="IPR012675">
    <property type="entry name" value="Beta-grasp_dom_sf"/>
</dbReference>
<dbReference type="OMA" id="YNCAQHL"/>
<feature type="compositionally biased region" description="Basic and acidic residues" evidence="2">
    <location>
        <begin position="345"/>
        <end position="362"/>
    </location>
</feature>
<dbReference type="CTD" id="54148"/>
<sequence length="362" mass="41175">MVRKSIHLAHLVIQQPCKHLSSNPRLSNTEAIAKRNTLFSNEKSRQASLVTRVTKIKVKYEGTPKPCTMIMNKDMSTPYDCAKHLPEPIRKRAVIAYVDGKPWDMHRPLEDDCTLNLAHFKDPNKAWINMVNKAFWRSCSFLLGYAIERAFKDEHHVLLHSWPAPAIESGSFVYDVALSVANWRPRHEECRILGSSVQRLTYFSETFERLEVDAGVAKQMFEDNKFKYEQVDHVAAASKHGTVILYRCGDHVDMSCGPMIANTSQVTHFNVVSVHPFETPIGLMQRFQGVAIPSFFTMSPFARNVLKKRALAMNTTGLPQEATQTLEDAEANLAKAKEEEENVDHDENNQHDYTPKEHQAAQ</sequence>
<dbReference type="Proteomes" id="UP000594260">
    <property type="component" value="Unplaced"/>
</dbReference>
<evidence type="ECO:0000256" key="1">
    <source>
        <dbReference type="ARBA" id="ARBA00022917"/>
    </source>
</evidence>
<dbReference type="GO" id="GO:0005739">
    <property type="term" value="C:mitochondrion"/>
    <property type="evidence" value="ECO:0007669"/>
    <property type="project" value="TreeGrafter"/>
</dbReference>
<feature type="domain" description="TGS" evidence="3">
    <location>
        <begin position="76"/>
        <end position="117"/>
    </location>
</feature>
<dbReference type="CDD" id="cd01667">
    <property type="entry name" value="TGS_ThrRS"/>
    <property type="match status" value="1"/>
</dbReference>
<dbReference type="SUPFAM" id="SSF81271">
    <property type="entry name" value="TGS-like"/>
    <property type="match status" value="1"/>
</dbReference>
<protein>
    <recommendedName>
        <fullName evidence="3">TGS domain-containing protein</fullName>
    </recommendedName>
</protein>
<proteinExistence type="predicted"/>
<reference evidence="4" key="1">
    <citation type="submission" date="2021-01" db="UniProtKB">
        <authorList>
            <consortium name="EnsemblMetazoa"/>
        </authorList>
    </citation>
    <scope>IDENTIFICATION</scope>
</reference>
<dbReference type="GeneID" id="111254665"/>
<dbReference type="PANTHER" id="PTHR11451:SF44">
    <property type="entry name" value="THREONINE--TRNA LIGASE, CHLOROPLASTIC_MITOCHONDRIAL 2"/>
    <property type="match status" value="1"/>
</dbReference>
<dbReference type="Gene3D" id="3.10.20.30">
    <property type="match status" value="1"/>
</dbReference>
<dbReference type="FunCoup" id="A0A7M7KYP0">
    <property type="interactions" value="1283"/>
</dbReference>
<dbReference type="InterPro" id="IPR018163">
    <property type="entry name" value="Thr/Ala-tRNA-synth_IIc_edit"/>
</dbReference>
<dbReference type="EnsemblMetazoa" id="XM_022815754">
    <property type="protein sequence ID" value="XP_022671489"/>
    <property type="gene ID" value="LOC111254665"/>
</dbReference>
<dbReference type="Pfam" id="PF02824">
    <property type="entry name" value="TGS"/>
    <property type="match status" value="1"/>
</dbReference>
<dbReference type="InParanoid" id="A0A7M7KYP0"/>
<dbReference type="KEGG" id="vde:111254665"/>
<dbReference type="RefSeq" id="XP_022671489.1">
    <property type="nucleotide sequence ID" value="XM_022815754.1"/>
</dbReference>
<dbReference type="SUPFAM" id="SSF55186">
    <property type="entry name" value="ThrRS/AlaRS common domain"/>
    <property type="match status" value="1"/>
</dbReference>
<dbReference type="GO" id="GO:0006435">
    <property type="term" value="P:threonyl-tRNA aminoacylation"/>
    <property type="evidence" value="ECO:0007669"/>
    <property type="project" value="TreeGrafter"/>
</dbReference>
<dbReference type="AlphaFoldDB" id="A0A7M7KYP0"/>
<evidence type="ECO:0000313" key="5">
    <source>
        <dbReference type="Proteomes" id="UP000594260"/>
    </source>
</evidence>
<feature type="region of interest" description="Disordered" evidence="2">
    <location>
        <begin position="335"/>
        <end position="362"/>
    </location>
</feature>
<keyword evidence="1" id="KW-0648">Protein biosynthesis</keyword>
<dbReference type="PANTHER" id="PTHR11451">
    <property type="entry name" value="THREONINE-TRNA LIGASE"/>
    <property type="match status" value="1"/>
</dbReference>
<evidence type="ECO:0000259" key="3">
    <source>
        <dbReference type="Pfam" id="PF02824"/>
    </source>
</evidence>